<dbReference type="Pfam" id="PF00753">
    <property type="entry name" value="Lactamase_B"/>
    <property type="match status" value="1"/>
</dbReference>
<dbReference type="InterPro" id="IPR001279">
    <property type="entry name" value="Metallo-B-lactamas"/>
</dbReference>
<dbReference type="SMART" id="SM00849">
    <property type="entry name" value="Lactamase_B"/>
    <property type="match status" value="1"/>
</dbReference>
<dbReference type="GO" id="GO:0016787">
    <property type="term" value="F:hydrolase activity"/>
    <property type="evidence" value="ECO:0007669"/>
    <property type="project" value="UniProtKB-KW"/>
</dbReference>
<dbReference type="GO" id="GO:0046872">
    <property type="term" value="F:metal ion binding"/>
    <property type="evidence" value="ECO:0007669"/>
    <property type="project" value="UniProtKB-KW"/>
</dbReference>
<accession>A0A9W6RNN7</accession>
<dbReference type="InterPro" id="IPR051013">
    <property type="entry name" value="MBL_superfamily_lactonases"/>
</dbReference>
<dbReference type="SUPFAM" id="SSF56281">
    <property type="entry name" value="Metallo-hydrolase/oxidoreductase"/>
    <property type="match status" value="1"/>
</dbReference>
<sequence length="305" mass="33296">MTFQLTVGEATITQVTELARWPFPPWELFPDATGEQAARAAAEFGPGYVEERTGALVLAIHSYLVRIGGTTLVVDAGNGNHKDRPNLLPHHRFDTDFLNRFAGTGTAVEDVDVVVSTHLHPDHCGWNTRLEGDRWRPTFPGARYVFGRAELDSLQALAATEHPEGVAADLVRMYDDSVRPVLQNGRWEIADDGHLLAEHGDTKVVLRAAPGHTGGHLVAEIRSREGGAVISGDVVHHPIQLLYPELSQAGDADPALARRTRDAVLERCARDGLLLLPAHFPADHPFTLIRDGGRLRLLPVTGHHA</sequence>
<evidence type="ECO:0000259" key="5">
    <source>
        <dbReference type="SMART" id="SM00849"/>
    </source>
</evidence>
<organism evidence="6 7">
    <name type="scientific">Actinoallomurus iriomotensis</name>
    <dbReference type="NCBI Taxonomy" id="478107"/>
    <lineage>
        <taxon>Bacteria</taxon>
        <taxon>Bacillati</taxon>
        <taxon>Actinomycetota</taxon>
        <taxon>Actinomycetes</taxon>
        <taxon>Streptosporangiales</taxon>
        <taxon>Thermomonosporaceae</taxon>
        <taxon>Actinoallomurus</taxon>
    </lineage>
</organism>
<evidence type="ECO:0000256" key="4">
    <source>
        <dbReference type="ARBA" id="ARBA00022833"/>
    </source>
</evidence>
<evidence type="ECO:0000313" key="7">
    <source>
        <dbReference type="Proteomes" id="UP001165135"/>
    </source>
</evidence>
<dbReference type="Gene3D" id="3.60.15.10">
    <property type="entry name" value="Ribonuclease Z/Hydroxyacylglutathione hydrolase-like"/>
    <property type="match status" value="1"/>
</dbReference>
<keyword evidence="3" id="KW-0378">Hydrolase</keyword>
<evidence type="ECO:0000313" key="6">
    <source>
        <dbReference type="EMBL" id="GLY78978.1"/>
    </source>
</evidence>
<dbReference type="PANTHER" id="PTHR42978">
    <property type="entry name" value="QUORUM-QUENCHING LACTONASE YTNP-RELATED-RELATED"/>
    <property type="match status" value="1"/>
</dbReference>
<comment type="caution">
    <text evidence="6">The sequence shown here is derived from an EMBL/GenBank/DDBJ whole genome shotgun (WGS) entry which is preliminary data.</text>
</comment>
<protein>
    <submittedName>
        <fullName evidence="6">Beta-lactamase-like protein</fullName>
    </submittedName>
</protein>
<keyword evidence="4" id="KW-0862">Zinc</keyword>
<dbReference type="AlphaFoldDB" id="A0A9W6RNN7"/>
<feature type="domain" description="Metallo-beta-lactamase" evidence="5">
    <location>
        <begin position="59"/>
        <end position="279"/>
    </location>
</feature>
<keyword evidence="2" id="KW-0479">Metal-binding</keyword>
<dbReference type="Proteomes" id="UP001165135">
    <property type="component" value="Unassembled WGS sequence"/>
</dbReference>
<proteinExistence type="inferred from homology"/>
<dbReference type="CDD" id="cd16277">
    <property type="entry name" value="metallo-hydrolase-like_MBL-fold"/>
    <property type="match status" value="1"/>
</dbReference>
<dbReference type="RefSeq" id="WP_285629889.1">
    <property type="nucleotide sequence ID" value="NZ_BSTJ01000010.1"/>
</dbReference>
<dbReference type="PANTHER" id="PTHR42978:SF6">
    <property type="entry name" value="QUORUM-QUENCHING LACTONASE YTNP-RELATED"/>
    <property type="match status" value="1"/>
</dbReference>
<name>A0A9W6RNN7_9ACTN</name>
<reference evidence="6" key="1">
    <citation type="submission" date="2023-03" db="EMBL/GenBank/DDBJ databases">
        <title>Actinoallomurus iriomotensis NBRC 103681.</title>
        <authorList>
            <person name="Ichikawa N."/>
            <person name="Sato H."/>
            <person name="Tonouchi N."/>
        </authorList>
    </citation>
    <scope>NUCLEOTIDE SEQUENCE</scope>
    <source>
        <strain evidence="6">NBRC 103681</strain>
    </source>
</reference>
<comment type="similarity">
    <text evidence="1">Belongs to the metallo-beta-lactamase superfamily.</text>
</comment>
<evidence type="ECO:0000256" key="3">
    <source>
        <dbReference type="ARBA" id="ARBA00022801"/>
    </source>
</evidence>
<evidence type="ECO:0000256" key="2">
    <source>
        <dbReference type="ARBA" id="ARBA00022723"/>
    </source>
</evidence>
<dbReference type="EMBL" id="BSTJ01000010">
    <property type="protein sequence ID" value="GLY78978.1"/>
    <property type="molecule type" value="Genomic_DNA"/>
</dbReference>
<dbReference type="InterPro" id="IPR036866">
    <property type="entry name" value="RibonucZ/Hydroxyglut_hydro"/>
</dbReference>
<gene>
    <name evidence="6" type="ORF">Airi01_072450</name>
</gene>
<evidence type="ECO:0000256" key="1">
    <source>
        <dbReference type="ARBA" id="ARBA00007749"/>
    </source>
</evidence>